<evidence type="ECO:0000313" key="6">
    <source>
        <dbReference type="EMBL" id="QGY44489.1"/>
    </source>
</evidence>
<dbReference type="GO" id="GO:0046872">
    <property type="term" value="F:metal ion binding"/>
    <property type="evidence" value="ECO:0007669"/>
    <property type="project" value="UniProtKB-KW"/>
</dbReference>
<name>A0A6I6JTD4_9BACT</name>
<evidence type="ECO:0000313" key="7">
    <source>
        <dbReference type="Proteomes" id="UP000428260"/>
    </source>
</evidence>
<evidence type="ECO:0000256" key="3">
    <source>
        <dbReference type="ARBA" id="ARBA00022801"/>
    </source>
</evidence>
<dbReference type="InterPro" id="IPR050738">
    <property type="entry name" value="Sulfatase"/>
</dbReference>
<dbReference type="GO" id="GO:0004065">
    <property type="term" value="F:arylsulfatase activity"/>
    <property type="evidence" value="ECO:0007669"/>
    <property type="project" value="TreeGrafter"/>
</dbReference>
<dbReference type="InterPro" id="IPR024607">
    <property type="entry name" value="Sulfatase_CS"/>
</dbReference>
<dbReference type="Proteomes" id="UP000428260">
    <property type="component" value="Chromosome"/>
</dbReference>
<comment type="similarity">
    <text evidence="1">Belongs to the sulfatase family.</text>
</comment>
<evidence type="ECO:0000256" key="2">
    <source>
        <dbReference type="ARBA" id="ARBA00022723"/>
    </source>
</evidence>
<dbReference type="RefSeq" id="WP_158866776.1">
    <property type="nucleotide sequence ID" value="NZ_CP046401.1"/>
</dbReference>
<accession>A0A6I6JTD4</accession>
<dbReference type="Pfam" id="PF00884">
    <property type="entry name" value="Sulfatase"/>
    <property type="match status" value="1"/>
</dbReference>
<dbReference type="InterPro" id="IPR017850">
    <property type="entry name" value="Alkaline_phosphatase_core_sf"/>
</dbReference>
<dbReference type="CDD" id="cd16034">
    <property type="entry name" value="sulfatase_like"/>
    <property type="match status" value="1"/>
</dbReference>
<evidence type="ECO:0000256" key="1">
    <source>
        <dbReference type="ARBA" id="ARBA00008779"/>
    </source>
</evidence>
<evidence type="ECO:0000256" key="4">
    <source>
        <dbReference type="ARBA" id="ARBA00022837"/>
    </source>
</evidence>
<dbReference type="PANTHER" id="PTHR42693">
    <property type="entry name" value="ARYLSULFATASE FAMILY MEMBER"/>
    <property type="match status" value="1"/>
</dbReference>
<gene>
    <name evidence="6" type="ORF">GM418_12710</name>
</gene>
<dbReference type="AlphaFoldDB" id="A0A6I6JTD4"/>
<keyword evidence="7" id="KW-1185">Reference proteome</keyword>
<dbReference type="InterPro" id="IPR000917">
    <property type="entry name" value="Sulfatase_N"/>
</dbReference>
<protein>
    <submittedName>
        <fullName evidence="6">Sulfatase-like hydrolase/transferase</fullName>
    </submittedName>
</protein>
<feature type="domain" description="Sulfatase N-terminal" evidence="5">
    <location>
        <begin position="27"/>
        <end position="347"/>
    </location>
</feature>
<dbReference type="GO" id="GO:0016740">
    <property type="term" value="F:transferase activity"/>
    <property type="evidence" value="ECO:0007669"/>
    <property type="project" value="UniProtKB-KW"/>
</dbReference>
<dbReference type="PROSITE" id="PS00149">
    <property type="entry name" value="SULFATASE_2"/>
    <property type="match status" value="1"/>
</dbReference>
<sequence length="477" mass="55362">MNKSAYFIFFLFTAFILGCNPEKQEKPNIIFVFADQWRAQDLGYMGNTIVKTPSIDRLAEESVVFKNAISGCPVCCPYRASLLTGQYPLTNGVFYNDKPLNPEANTIAKIYKKAGYETGYIGKWHLNGHEPGEETFEARLKFIPKERRQGFDFWQVLECTHDYNNSFYYEDSPEQLKWEGYDAIAQTKSAIKYIKEKSKGEKPFLLMLSWGPPHAPYQTAPEKYRQMYSPEDIDIRPNVPEELREKAKTEIAGYYAHMAALDDCLKDLLVETENSGIKENTIFIFTSDHGDMLYSHGNVKKQQPWDESLMVPFLLRYPEKFGDGQKVIEAPVNTPDILPTLLGLSGIEIPETVEGKDYSKIISGEEKPESESVLIQCPVPFHQWNYARGGREYRGVRTERFTYVRDLNGPWLLYDNVLDPYQMNNLLGLDEYKFIESDLDEQLQDWLTKTNDQFLPGNEYMKKWNYYWDRNDSIQIQ</sequence>
<dbReference type="KEGG" id="mcos:GM418_12710"/>
<keyword evidence="2" id="KW-0479">Metal-binding</keyword>
<dbReference type="PANTHER" id="PTHR42693:SF53">
    <property type="entry name" value="ENDO-4-O-SULFATASE"/>
    <property type="match status" value="1"/>
</dbReference>
<organism evidence="6 7">
    <name type="scientific">Maribellus comscasis</name>
    <dbReference type="NCBI Taxonomy" id="2681766"/>
    <lineage>
        <taxon>Bacteria</taxon>
        <taxon>Pseudomonadati</taxon>
        <taxon>Bacteroidota</taxon>
        <taxon>Bacteroidia</taxon>
        <taxon>Marinilabiliales</taxon>
        <taxon>Prolixibacteraceae</taxon>
        <taxon>Maribellus</taxon>
    </lineage>
</organism>
<dbReference type="Gene3D" id="3.30.1120.10">
    <property type="match status" value="1"/>
</dbReference>
<keyword evidence="4" id="KW-0106">Calcium</keyword>
<evidence type="ECO:0000259" key="5">
    <source>
        <dbReference type="Pfam" id="PF00884"/>
    </source>
</evidence>
<proteinExistence type="inferred from homology"/>
<keyword evidence="6" id="KW-0808">Transferase</keyword>
<dbReference type="SUPFAM" id="SSF53649">
    <property type="entry name" value="Alkaline phosphatase-like"/>
    <property type="match status" value="1"/>
</dbReference>
<dbReference type="PROSITE" id="PS51257">
    <property type="entry name" value="PROKAR_LIPOPROTEIN"/>
    <property type="match status" value="1"/>
</dbReference>
<dbReference type="EMBL" id="CP046401">
    <property type="protein sequence ID" value="QGY44489.1"/>
    <property type="molecule type" value="Genomic_DNA"/>
</dbReference>
<keyword evidence="3 6" id="KW-0378">Hydrolase</keyword>
<reference evidence="6 7" key="1">
    <citation type="submission" date="2019-11" db="EMBL/GenBank/DDBJ databases">
        <authorList>
            <person name="Zheng R.K."/>
            <person name="Sun C.M."/>
        </authorList>
    </citation>
    <scope>NUCLEOTIDE SEQUENCE [LARGE SCALE GENOMIC DNA]</scope>
    <source>
        <strain evidence="6 7">WC007</strain>
    </source>
</reference>
<dbReference type="Gene3D" id="3.40.720.10">
    <property type="entry name" value="Alkaline Phosphatase, subunit A"/>
    <property type="match status" value="1"/>
</dbReference>